<evidence type="ECO:0000313" key="3">
    <source>
        <dbReference type="Proteomes" id="UP000812440"/>
    </source>
</evidence>
<dbReference type="Proteomes" id="UP000812440">
    <property type="component" value="Chromosome 2"/>
</dbReference>
<evidence type="ECO:0000313" key="2">
    <source>
        <dbReference type="EMBL" id="KAG8453068.1"/>
    </source>
</evidence>
<organism evidence="2 3">
    <name type="scientific">Hymenochirus boettgeri</name>
    <name type="common">Congo dwarf clawed frog</name>
    <dbReference type="NCBI Taxonomy" id="247094"/>
    <lineage>
        <taxon>Eukaryota</taxon>
        <taxon>Metazoa</taxon>
        <taxon>Chordata</taxon>
        <taxon>Craniata</taxon>
        <taxon>Vertebrata</taxon>
        <taxon>Euteleostomi</taxon>
        <taxon>Amphibia</taxon>
        <taxon>Batrachia</taxon>
        <taxon>Anura</taxon>
        <taxon>Pipoidea</taxon>
        <taxon>Pipidae</taxon>
        <taxon>Pipinae</taxon>
        <taxon>Hymenochirus</taxon>
    </lineage>
</organism>
<dbReference type="PANTHER" id="PTHR21468">
    <property type="entry name" value="HSD9"/>
    <property type="match status" value="1"/>
</dbReference>
<protein>
    <submittedName>
        <fullName evidence="2">Uncharacterized protein</fullName>
    </submittedName>
</protein>
<proteinExistence type="predicted"/>
<comment type="caution">
    <text evidence="2">The sequence shown here is derived from an EMBL/GenBank/DDBJ whole genome shotgun (WGS) entry which is preliminary data.</text>
</comment>
<feature type="coiled-coil region" evidence="1">
    <location>
        <begin position="106"/>
        <end position="133"/>
    </location>
</feature>
<feature type="coiled-coil region" evidence="1">
    <location>
        <begin position="31"/>
        <end position="65"/>
    </location>
</feature>
<accession>A0A8T2K8Z0</accession>
<dbReference type="InterPro" id="IPR026702">
    <property type="entry name" value="CCDC83"/>
</dbReference>
<gene>
    <name evidence="2" type="ORF">GDO86_004762</name>
</gene>
<name>A0A8T2K8Z0_9PIPI</name>
<keyword evidence="1" id="KW-0175">Coiled coil</keyword>
<dbReference type="EMBL" id="JAACNH010000002">
    <property type="protein sequence ID" value="KAG8453068.1"/>
    <property type="molecule type" value="Genomic_DNA"/>
</dbReference>
<keyword evidence="3" id="KW-1185">Reference proteome</keyword>
<reference evidence="2" key="1">
    <citation type="thesis" date="2020" institute="ProQuest LLC" country="789 East Eisenhower Parkway, Ann Arbor, MI, USA">
        <title>Comparative Genomics and Chromosome Evolution.</title>
        <authorList>
            <person name="Mudd A.B."/>
        </authorList>
    </citation>
    <scope>NUCLEOTIDE SEQUENCE</scope>
    <source>
        <strain evidence="2">Female2</strain>
        <tissue evidence="2">Blood</tissue>
    </source>
</reference>
<dbReference type="AlphaFoldDB" id="A0A8T2K8Z0"/>
<dbReference type="PANTHER" id="PTHR21468:SF1">
    <property type="entry name" value="COILED-COIL DOMAIN-CONTAINING PROTEIN 83"/>
    <property type="match status" value="1"/>
</dbReference>
<dbReference type="OrthoDB" id="9908918at2759"/>
<sequence length="175" mass="20650">MGKKGKKKKEGSRGSGEKKMTFAEALLAYQIQMRESAIDELRAEVKQTEEKNSRYKDRNERLKQEQTGHIKTLLSEAKVQEKELAKKEVINREQVDLAIKEKWEYCQEKERLIEEIRCRINLLKRTITEKQSERDYWAKYKNVGSKDHAKQIYLLGAEINHNKQNFSEINGQSDF</sequence>
<evidence type="ECO:0000256" key="1">
    <source>
        <dbReference type="SAM" id="Coils"/>
    </source>
</evidence>